<sequence>MRCARRLLSFAVTTHAIGFCDALNKIRSQIYVSVTMISKEIILPVLIVPPKSVSRIIGCTAIANRTVARFCNKIKPVINMPSGDEKGIVFCPEKIDNEARVSVLKIVDDITDSSVRFDSYSLTMHYDDWPVKSCISAILPKGLEFGLVSHYLKVINGWNTKRLIIRRCSVGQFPFFSSFLTLFAPPLISISSHPSCKSVI</sequence>
<dbReference type="EMBL" id="UYRT01098724">
    <property type="protein sequence ID" value="VDN41865.1"/>
    <property type="molecule type" value="Genomic_DNA"/>
</dbReference>
<keyword evidence="2" id="KW-1185">Reference proteome</keyword>
<accession>A0A183ERX9</accession>
<gene>
    <name evidence="1" type="ORF">GPUH_LOCUS23720</name>
</gene>
<evidence type="ECO:0000313" key="2">
    <source>
        <dbReference type="Proteomes" id="UP000271098"/>
    </source>
</evidence>
<proteinExistence type="predicted"/>
<organism evidence="3">
    <name type="scientific">Gongylonema pulchrum</name>
    <dbReference type="NCBI Taxonomy" id="637853"/>
    <lineage>
        <taxon>Eukaryota</taxon>
        <taxon>Metazoa</taxon>
        <taxon>Ecdysozoa</taxon>
        <taxon>Nematoda</taxon>
        <taxon>Chromadorea</taxon>
        <taxon>Rhabditida</taxon>
        <taxon>Spirurina</taxon>
        <taxon>Spiruromorpha</taxon>
        <taxon>Spiruroidea</taxon>
        <taxon>Gongylonematidae</taxon>
        <taxon>Gongylonema</taxon>
    </lineage>
</organism>
<evidence type="ECO:0000313" key="3">
    <source>
        <dbReference type="WBParaSite" id="GPUH_0002375001-mRNA-1"/>
    </source>
</evidence>
<protein>
    <submittedName>
        <fullName evidence="3">THUMP domain-containing protein</fullName>
    </submittedName>
</protein>
<dbReference type="AlphaFoldDB" id="A0A183ERX9"/>
<reference evidence="3" key="1">
    <citation type="submission" date="2016-06" db="UniProtKB">
        <authorList>
            <consortium name="WormBaseParasite"/>
        </authorList>
    </citation>
    <scope>IDENTIFICATION</scope>
</reference>
<dbReference type="WBParaSite" id="GPUH_0002375001-mRNA-1">
    <property type="protein sequence ID" value="GPUH_0002375001-mRNA-1"/>
    <property type="gene ID" value="GPUH_0002375001"/>
</dbReference>
<reference evidence="1 2" key="2">
    <citation type="submission" date="2018-11" db="EMBL/GenBank/DDBJ databases">
        <authorList>
            <consortium name="Pathogen Informatics"/>
        </authorList>
    </citation>
    <scope>NUCLEOTIDE SEQUENCE [LARGE SCALE GENOMIC DNA]</scope>
</reference>
<name>A0A183ERX9_9BILA</name>
<dbReference type="OrthoDB" id="408788at2759"/>
<dbReference type="Proteomes" id="UP000271098">
    <property type="component" value="Unassembled WGS sequence"/>
</dbReference>
<evidence type="ECO:0000313" key="1">
    <source>
        <dbReference type="EMBL" id="VDN41865.1"/>
    </source>
</evidence>